<organism evidence="2 3">
    <name type="scientific">Heterorhabditis bacteriophora</name>
    <name type="common">Entomopathogenic nematode worm</name>
    <dbReference type="NCBI Taxonomy" id="37862"/>
    <lineage>
        <taxon>Eukaryota</taxon>
        <taxon>Metazoa</taxon>
        <taxon>Ecdysozoa</taxon>
        <taxon>Nematoda</taxon>
        <taxon>Chromadorea</taxon>
        <taxon>Rhabditida</taxon>
        <taxon>Rhabditina</taxon>
        <taxon>Rhabditomorpha</taxon>
        <taxon>Strongyloidea</taxon>
        <taxon>Heterorhabditidae</taxon>
        <taxon>Heterorhabditis</taxon>
    </lineage>
</organism>
<accession>A0A1I7WMZ3</accession>
<sequence length="131" mass="14671">MNPTAVFSFIFLFTFNMMTHSLRCYEGSKGEINGQSISNFVANQCEEDMIHCFESYSDDKKDVTAGCQTPNTDLNLLDVCKKGCVNHENIHVTVCCCDTDLCNLPPDEVPTPSTTSHPKAIHRDMKLINVF</sequence>
<dbReference type="PANTHER" id="PTHR34721">
    <property type="entry name" value="PROTEIN CBG09734"/>
    <property type="match status" value="1"/>
</dbReference>
<dbReference type="WBParaSite" id="Hba_06516">
    <property type="protein sequence ID" value="Hba_06516"/>
    <property type="gene ID" value="Hba_06516"/>
</dbReference>
<evidence type="ECO:0000313" key="3">
    <source>
        <dbReference type="WBParaSite" id="Hba_06516"/>
    </source>
</evidence>
<dbReference type="Proteomes" id="UP000095283">
    <property type="component" value="Unplaced"/>
</dbReference>
<dbReference type="InterPro" id="IPR045860">
    <property type="entry name" value="Snake_toxin-like_sf"/>
</dbReference>
<dbReference type="PANTHER" id="PTHR34721:SF10">
    <property type="entry name" value="ACTIVIN TYPES I AND II RECEPTOR DOMAIN-CONTAINING PROTEIN-RELATED"/>
    <property type="match status" value="1"/>
</dbReference>
<keyword evidence="2" id="KW-1185">Reference proteome</keyword>
<proteinExistence type="predicted"/>
<dbReference type="SUPFAM" id="SSF57302">
    <property type="entry name" value="Snake toxin-like"/>
    <property type="match status" value="1"/>
</dbReference>
<protein>
    <submittedName>
        <fullName evidence="3">Activin_recp domain-containing protein</fullName>
    </submittedName>
</protein>
<keyword evidence="1" id="KW-0732">Signal</keyword>
<reference evidence="3" key="1">
    <citation type="submission" date="2016-11" db="UniProtKB">
        <authorList>
            <consortium name="WormBaseParasite"/>
        </authorList>
    </citation>
    <scope>IDENTIFICATION</scope>
</reference>
<evidence type="ECO:0000256" key="1">
    <source>
        <dbReference type="SAM" id="SignalP"/>
    </source>
</evidence>
<feature type="signal peptide" evidence="1">
    <location>
        <begin position="1"/>
        <end position="21"/>
    </location>
</feature>
<feature type="chain" id="PRO_5009310773" evidence="1">
    <location>
        <begin position="22"/>
        <end position="131"/>
    </location>
</feature>
<dbReference type="AlphaFoldDB" id="A0A1I7WMZ3"/>
<name>A0A1I7WMZ3_HETBA</name>
<evidence type="ECO:0000313" key="2">
    <source>
        <dbReference type="Proteomes" id="UP000095283"/>
    </source>
</evidence>